<organism evidence="2 3">
    <name type="scientific">Arthrobacter sedimenti</name>
    <dbReference type="NCBI Taxonomy" id="2694931"/>
    <lineage>
        <taxon>Bacteria</taxon>
        <taxon>Bacillati</taxon>
        <taxon>Actinomycetota</taxon>
        <taxon>Actinomycetes</taxon>
        <taxon>Micrococcales</taxon>
        <taxon>Micrococcaceae</taxon>
        <taxon>Arthrobacter</taxon>
    </lineage>
</organism>
<dbReference type="RefSeq" id="WP_376977564.1">
    <property type="nucleotide sequence ID" value="NZ_JBHSDQ010000004.1"/>
</dbReference>
<keyword evidence="3" id="KW-1185">Reference proteome</keyword>
<evidence type="ECO:0000313" key="2">
    <source>
        <dbReference type="EMBL" id="MFC4396582.1"/>
    </source>
</evidence>
<proteinExistence type="predicted"/>
<feature type="region of interest" description="Disordered" evidence="1">
    <location>
        <begin position="105"/>
        <end position="124"/>
    </location>
</feature>
<comment type="caution">
    <text evidence="2">The sequence shown here is derived from an EMBL/GenBank/DDBJ whole genome shotgun (WGS) entry which is preliminary data.</text>
</comment>
<evidence type="ECO:0000256" key="1">
    <source>
        <dbReference type="SAM" id="MobiDB-lite"/>
    </source>
</evidence>
<gene>
    <name evidence="2" type="ORF">ACFO0G_10830</name>
</gene>
<dbReference type="EMBL" id="JBHSDQ010000004">
    <property type="protein sequence ID" value="MFC4396582.1"/>
    <property type="molecule type" value="Genomic_DNA"/>
</dbReference>
<evidence type="ECO:0000313" key="3">
    <source>
        <dbReference type="Proteomes" id="UP001595778"/>
    </source>
</evidence>
<name>A0ABV8WJY9_9MICC</name>
<sequence>MTGPRPARQGHTRIAPAALRHTIEAVAAGAFGVRRGDVSATLADDAAKLGVDLSVRLPPPPLLGTAGRGRQSAIERASIARLKISSLGQQITGLDCGRISIRIAGAGRSTPEPRVDAKQDRRKP</sequence>
<accession>A0ABV8WJY9</accession>
<dbReference type="Proteomes" id="UP001595778">
    <property type="component" value="Unassembled WGS sequence"/>
</dbReference>
<protein>
    <recommendedName>
        <fullName evidence="4">DUF721 domain-containing protein</fullName>
    </recommendedName>
</protein>
<reference evidence="3" key="1">
    <citation type="journal article" date="2019" name="Int. J. Syst. Evol. Microbiol.">
        <title>The Global Catalogue of Microorganisms (GCM) 10K type strain sequencing project: providing services to taxonomists for standard genome sequencing and annotation.</title>
        <authorList>
            <consortium name="The Broad Institute Genomics Platform"/>
            <consortium name="The Broad Institute Genome Sequencing Center for Infectious Disease"/>
            <person name="Wu L."/>
            <person name="Ma J."/>
        </authorList>
    </citation>
    <scope>NUCLEOTIDE SEQUENCE [LARGE SCALE GENOMIC DNA]</scope>
    <source>
        <strain evidence="3">PJ61</strain>
    </source>
</reference>
<feature type="compositionally biased region" description="Basic and acidic residues" evidence="1">
    <location>
        <begin position="111"/>
        <end position="124"/>
    </location>
</feature>
<evidence type="ECO:0008006" key="4">
    <source>
        <dbReference type="Google" id="ProtNLM"/>
    </source>
</evidence>